<feature type="binding site" evidence="13">
    <location>
        <position position="37"/>
    </location>
    <ligand>
        <name>substrate</name>
    </ligand>
</feature>
<dbReference type="GO" id="GO:0005829">
    <property type="term" value="C:cytosol"/>
    <property type="evidence" value="ECO:0007669"/>
    <property type="project" value="TreeGrafter"/>
</dbReference>
<comment type="caution">
    <text evidence="17">The sequence shown here is derived from an EMBL/GenBank/DDBJ whole genome shotgun (WGS) entry which is preliminary data.</text>
</comment>
<dbReference type="InterPro" id="IPR001576">
    <property type="entry name" value="Phosphoglycerate_kinase"/>
</dbReference>
<dbReference type="PANTHER" id="PTHR11406">
    <property type="entry name" value="PHOSPHOGLYCERATE KINASE"/>
    <property type="match status" value="1"/>
</dbReference>
<evidence type="ECO:0000256" key="16">
    <source>
        <dbReference type="RuleBase" id="RU000532"/>
    </source>
</evidence>
<keyword evidence="10 13" id="KW-0418">Kinase</keyword>
<dbReference type="GO" id="GO:0005524">
    <property type="term" value="F:ATP binding"/>
    <property type="evidence" value="ECO:0007669"/>
    <property type="project" value="UniProtKB-KW"/>
</dbReference>
<comment type="catalytic activity">
    <reaction evidence="1 13 16">
        <text>(2R)-3-phosphoglycerate + ATP = (2R)-3-phospho-glyceroyl phosphate + ADP</text>
        <dbReference type="Rhea" id="RHEA:14801"/>
        <dbReference type="ChEBI" id="CHEBI:30616"/>
        <dbReference type="ChEBI" id="CHEBI:57604"/>
        <dbReference type="ChEBI" id="CHEBI:58272"/>
        <dbReference type="ChEBI" id="CHEBI:456216"/>
        <dbReference type="EC" id="2.7.2.3"/>
    </reaction>
</comment>
<dbReference type="GO" id="GO:0043531">
    <property type="term" value="F:ADP binding"/>
    <property type="evidence" value="ECO:0007669"/>
    <property type="project" value="TreeGrafter"/>
</dbReference>
<comment type="pathway">
    <text evidence="2 13">Carbohydrate degradation; glycolysis; pyruvate from D-glyceraldehyde 3-phosphate: step 2/5.</text>
</comment>
<evidence type="ECO:0000256" key="1">
    <source>
        <dbReference type="ARBA" id="ARBA00000642"/>
    </source>
</evidence>
<feature type="binding site" evidence="13">
    <location>
        <position position="119"/>
    </location>
    <ligand>
        <name>substrate</name>
    </ligand>
</feature>
<evidence type="ECO:0000256" key="15">
    <source>
        <dbReference type="PIRSR" id="PIRSR000724-2"/>
    </source>
</evidence>
<evidence type="ECO:0000313" key="18">
    <source>
        <dbReference type="Proteomes" id="UP000620075"/>
    </source>
</evidence>
<dbReference type="GO" id="GO:0006096">
    <property type="term" value="P:glycolytic process"/>
    <property type="evidence" value="ECO:0007669"/>
    <property type="project" value="UniProtKB-UniRule"/>
</dbReference>
<feature type="binding site" evidence="13 15">
    <location>
        <position position="321"/>
    </location>
    <ligand>
        <name>ATP</name>
        <dbReference type="ChEBI" id="CHEBI:30616"/>
    </ligand>
</feature>
<dbReference type="InterPro" id="IPR015824">
    <property type="entry name" value="Phosphoglycerate_kinase_N"/>
</dbReference>
<evidence type="ECO:0000256" key="13">
    <source>
        <dbReference type="HAMAP-Rule" id="MF_00145"/>
    </source>
</evidence>
<organism evidence="17 18">
    <name type="scientific">Candidatus Dormiibacter inghamiae</name>
    <dbReference type="NCBI Taxonomy" id="3127013"/>
    <lineage>
        <taxon>Bacteria</taxon>
        <taxon>Bacillati</taxon>
        <taxon>Candidatus Dormiibacterota</taxon>
        <taxon>Candidatus Dormibacteria</taxon>
        <taxon>Candidatus Dormibacterales</taxon>
        <taxon>Candidatus Dormibacteraceae</taxon>
        <taxon>Candidatus Dormiibacter</taxon>
    </lineage>
</organism>
<comment type="caution">
    <text evidence="13">Lacks conserved residue(s) required for the propagation of feature annotation.</text>
</comment>
<dbReference type="FunFam" id="3.40.50.1260:FF:000031">
    <property type="entry name" value="Phosphoglycerate kinase 1"/>
    <property type="match status" value="1"/>
</dbReference>
<dbReference type="SUPFAM" id="SSF53748">
    <property type="entry name" value="Phosphoglycerate kinase"/>
    <property type="match status" value="1"/>
</dbReference>
<feature type="binding site" evidence="13 14">
    <location>
        <begin position="60"/>
        <end position="63"/>
    </location>
    <ligand>
        <name>substrate</name>
    </ligand>
</feature>
<keyword evidence="11 13" id="KW-0067">ATP-binding</keyword>
<accession>A0A934N839</accession>
<evidence type="ECO:0000256" key="4">
    <source>
        <dbReference type="ARBA" id="ARBA00011245"/>
    </source>
</evidence>
<reference evidence="17 18" key="1">
    <citation type="submission" date="2020-10" db="EMBL/GenBank/DDBJ databases">
        <title>Ca. Dormibacterota MAGs.</title>
        <authorList>
            <person name="Montgomery K."/>
        </authorList>
    </citation>
    <scope>NUCLEOTIDE SEQUENCE [LARGE SCALE GENOMIC DNA]</scope>
    <source>
        <strain evidence="17">SC8811_S16_3</strain>
    </source>
</reference>
<dbReference type="FunFam" id="3.40.50.1260:FF:000006">
    <property type="entry name" value="Phosphoglycerate kinase"/>
    <property type="match status" value="1"/>
</dbReference>
<dbReference type="EMBL" id="JAEKNQ010000057">
    <property type="protein sequence ID" value="MBJ7604355.1"/>
    <property type="molecule type" value="Genomic_DNA"/>
</dbReference>
<dbReference type="PANTHER" id="PTHR11406:SF23">
    <property type="entry name" value="PHOSPHOGLYCERATE KINASE 1, CHLOROPLASTIC-RELATED"/>
    <property type="match status" value="1"/>
</dbReference>
<evidence type="ECO:0000256" key="3">
    <source>
        <dbReference type="ARBA" id="ARBA00008982"/>
    </source>
</evidence>
<dbReference type="Pfam" id="PF00162">
    <property type="entry name" value="PGK"/>
    <property type="match status" value="1"/>
</dbReference>
<evidence type="ECO:0000256" key="11">
    <source>
        <dbReference type="ARBA" id="ARBA00022840"/>
    </source>
</evidence>
<feature type="binding site" evidence="14">
    <location>
        <position position="152"/>
    </location>
    <ligand>
        <name>(2R)-3-phosphoglycerate</name>
        <dbReference type="ChEBI" id="CHEBI:58272"/>
    </ligand>
</feature>
<keyword evidence="7 13" id="KW-0963">Cytoplasm</keyword>
<sequence length="392" mass="40851">MSLKASYHDVPVEGRAVLVREDLNVPLKNSRVADETRLRAALPTLRGLSAAGARVIVMSHLGRPQGRADPALSLRPIGACLSQLLERPVAFAEDCVGPAALEAAAKLRNSEFLLLENVRFHAGDEANDPDFAAQLARLGEIYVNDAFAASHRAHASVVGVAERLPAYAGDLMLSELQALHRALDDPRRPLLAIVGGAKISTKAGVLRHLLDKVDRLLIGGAMANTFLKAEGREVGSSFIEDSALAEASSVAGRAGEKLILPLDAICARQMAPGQELRTFAVESVEPGWMELDIGPRTRELFAAQVAGAATVVWNGPVGVSEIPEFAGGTLSLAEAIAGSGAYSLLGGGDTAAAVDALGLSGRFSHVSTGGGATLEYLEGRELPGVAALRNAA</sequence>
<dbReference type="GO" id="GO:0004618">
    <property type="term" value="F:phosphoglycerate kinase activity"/>
    <property type="evidence" value="ECO:0007669"/>
    <property type="project" value="UniProtKB-UniRule"/>
</dbReference>
<gene>
    <name evidence="13" type="primary">pgk</name>
    <name evidence="17" type="ORF">JF888_14400</name>
</gene>
<keyword evidence="8 13" id="KW-0808">Transferase</keyword>
<name>A0A934N839_9BACT</name>
<dbReference type="RefSeq" id="WP_338181854.1">
    <property type="nucleotide sequence ID" value="NZ_JAEKNQ010000057.1"/>
</dbReference>
<dbReference type="PRINTS" id="PR00477">
    <property type="entry name" value="PHGLYCKINASE"/>
</dbReference>
<feature type="binding site" evidence="13 15">
    <location>
        <position position="202"/>
    </location>
    <ligand>
        <name>ATP</name>
        <dbReference type="ChEBI" id="CHEBI:30616"/>
    </ligand>
</feature>
<evidence type="ECO:0000256" key="2">
    <source>
        <dbReference type="ARBA" id="ARBA00004838"/>
    </source>
</evidence>
<protein>
    <recommendedName>
        <fullName evidence="6 13">Phosphoglycerate kinase</fullName>
        <ecNumber evidence="5 13">2.7.2.3</ecNumber>
    </recommendedName>
</protein>
<dbReference type="PIRSF" id="PIRSF000724">
    <property type="entry name" value="Pgk"/>
    <property type="match status" value="1"/>
</dbReference>
<keyword evidence="9 13" id="KW-0547">Nucleotide-binding</keyword>
<evidence type="ECO:0000256" key="14">
    <source>
        <dbReference type="PIRSR" id="PIRSR000724-1"/>
    </source>
</evidence>
<evidence type="ECO:0000313" key="17">
    <source>
        <dbReference type="EMBL" id="MBJ7604355.1"/>
    </source>
</evidence>
<dbReference type="EC" id="2.7.2.3" evidence="5 13"/>
<feature type="binding site" evidence="14">
    <location>
        <position position="37"/>
    </location>
    <ligand>
        <name>(2R)-3-phosphoglycerate</name>
        <dbReference type="ChEBI" id="CHEBI:58272"/>
    </ligand>
</feature>
<evidence type="ECO:0000256" key="10">
    <source>
        <dbReference type="ARBA" id="ARBA00022777"/>
    </source>
</evidence>
<evidence type="ECO:0000256" key="6">
    <source>
        <dbReference type="ARBA" id="ARBA00016471"/>
    </source>
</evidence>
<evidence type="ECO:0000256" key="8">
    <source>
        <dbReference type="ARBA" id="ARBA00022679"/>
    </source>
</evidence>
<proteinExistence type="inferred from homology"/>
<evidence type="ECO:0000256" key="5">
    <source>
        <dbReference type="ARBA" id="ARBA00013061"/>
    </source>
</evidence>
<feature type="binding site" evidence="14">
    <location>
        <position position="119"/>
    </location>
    <ligand>
        <name>(2R)-3-phosphoglycerate</name>
        <dbReference type="ChEBI" id="CHEBI:58272"/>
    </ligand>
</feature>
<evidence type="ECO:0000256" key="9">
    <source>
        <dbReference type="ARBA" id="ARBA00022741"/>
    </source>
</evidence>
<evidence type="ECO:0000256" key="12">
    <source>
        <dbReference type="ARBA" id="ARBA00023152"/>
    </source>
</evidence>
<dbReference type="GO" id="GO:0006094">
    <property type="term" value="P:gluconeogenesis"/>
    <property type="evidence" value="ECO:0007669"/>
    <property type="project" value="TreeGrafter"/>
</dbReference>
<dbReference type="AlphaFoldDB" id="A0A934N839"/>
<dbReference type="HAMAP" id="MF_00145">
    <property type="entry name" value="Phosphoglyc_kinase"/>
    <property type="match status" value="1"/>
</dbReference>
<feature type="binding site" evidence="13 15">
    <location>
        <begin position="347"/>
        <end position="350"/>
    </location>
    <ligand>
        <name>ATP</name>
        <dbReference type="ChEBI" id="CHEBI:30616"/>
    </ligand>
</feature>
<comment type="subunit">
    <text evidence="4 13">Monomer.</text>
</comment>
<evidence type="ECO:0000256" key="7">
    <source>
        <dbReference type="ARBA" id="ARBA00022490"/>
    </source>
</evidence>
<keyword evidence="12 13" id="KW-0324">Glycolysis</keyword>
<comment type="subcellular location">
    <subcellularLocation>
        <location evidence="13">Cytoplasm</location>
    </subcellularLocation>
</comment>
<dbReference type="Proteomes" id="UP000620075">
    <property type="component" value="Unassembled WGS sequence"/>
</dbReference>
<feature type="binding site" evidence="13 14">
    <location>
        <begin position="22"/>
        <end position="24"/>
    </location>
    <ligand>
        <name>substrate</name>
    </ligand>
</feature>
<feature type="binding site" evidence="13">
    <location>
        <position position="152"/>
    </location>
    <ligand>
        <name>substrate</name>
    </ligand>
</feature>
<dbReference type="Gene3D" id="3.40.50.1260">
    <property type="entry name" value="Phosphoglycerate kinase, N-terminal domain"/>
    <property type="match status" value="2"/>
</dbReference>
<dbReference type="InterPro" id="IPR036043">
    <property type="entry name" value="Phosphoglycerate_kinase_sf"/>
</dbReference>
<comment type="similarity">
    <text evidence="3 13 16">Belongs to the phosphoglycerate kinase family.</text>
</comment>